<gene>
    <name evidence="2" type="ORF">SAMN05444394_0288</name>
</gene>
<feature type="transmembrane region" description="Helical" evidence="1">
    <location>
        <begin position="12"/>
        <end position="37"/>
    </location>
</feature>
<evidence type="ECO:0000313" key="2">
    <source>
        <dbReference type="EMBL" id="SIN66165.1"/>
    </source>
</evidence>
<keyword evidence="3" id="KW-1185">Reference proteome</keyword>
<name>A0A1N6D5W0_9BACT</name>
<protein>
    <recommendedName>
        <fullName evidence="4">DUF2975 domain-containing protein</fullName>
    </recommendedName>
</protein>
<dbReference type="Pfam" id="PF11188">
    <property type="entry name" value="DUF2975"/>
    <property type="match status" value="1"/>
</dbReference>
<evidence type="ECO:0000313" key="3">
    <source>
        <dbReference type="Proteomes" id="UP000185221"/>
    </source>
</evidence>
<dbReference type="Proteomes" id="UP000185221">
    <property type="component" value="Unassembled WGS sequence"/>
</dbReference>
<accession>A0A1N6D5W0</accession>
<dbReference type="AlphaFoldDB" id="A0A1N6D5W0"/>
<proteinExistence type="predicted"/>
<keyword evidence="1" id="KW-1133">Transmembrane helix</keyword>
<evidence type="ECO:0008006" key="4">
    <source>
        <dbReference type="Google" id="ProtNLM"/>
    </source>
</evidence>
<feature type="transmembrane region" description="Helical" evidence="1">
    <location>
        <begin position="67"/>
        <end position="87"/>
    </location>
</feature>
<sequence>MNRNSVLKMAEICANVLGVVLLILIGLELAFLVLALFTPELVSQWIQIKSDGTVLFSTEPENNQLQFNHWLIGLIFLLMIFQTFLFWKITKASLLIIRSIENFDTFNIQNATALRKLGNLVLILFALQLIKFLPQTGGGFDIKIGIEFGTLLMALIFYILSEVFREGNKLQEEQNLTI</sequence>
<dbReference type="OrthoDB" id="894231at2"/>
<organism evidence="2 3">
    <name type="scientific">Algoriphagus halophilus</name>
    <dbReference type="NCBI Taxonomy" id="226505"/>
    <lineage>
        <taxon>Bacteria</taxon>
        <taxon>Pseudomonadati</taxon>
        <taxon>Bacteroidota</taxon>
        <taxon>Cytophagia</taxon>
        <taxon>Cytophagales</taxon>
        <taxon>Cyclobacteriaceae</taxon>
        <taxon>Algoriphagus</taxon>
    </lineage>
</organism>
<dbReference type="STRING" id="226505.SAMN05444394_0288"/>
<reference evidence="3" key="1">
    <citation type="submission" date="2016-11" db="EMBL/GenBank/DDBJ databases">
        <authorList>
            <person name="Varghese N."/>
            <person name="Submissions S."/>
        </authorList>
    </citation>
    <scope>NUCLEOTIDE SEQUENCE [LARGE SCALE GENOMIC DNA]</scope>
    <source>
        <strain evidence="3">DSM 15292</strain>
    </source>
</reference>
<dbReference type="RefSeq" id="WP_074223063.1">
    <property type="nucleotide sequence ID" value="NZ_FSRC01000001.1"/>
</dbReference>
<evidence type="ECO:0000256" key="1">
    <source>
        <dbReference type="SAM" id="Phobius"/>
    </source>
</evidence>
<feature type="transmembrane region" description="Helical" evidence="1">
    <location>
        <begin position="117"/>
        <end position="134"/>
    </location>
</feature>
<feature type="transmembrane region" description="Helical" evidence="1">
    <location>
        <begin position="140"/>
        <end position="160"/>
    </location>
</feature>
<keyword evidence="1" id="KW-0472">Membrane</keyword>
<dbReference type="InterPro" id="IPR021354">
    <property type="entry name" value="DUF2975"/>
</dbReference>
<dbReference type="EMBL" id="FSRC01000001">
    <property type="protein sequence ID" value="SIN66165.1"/>
    <property type="molecule type" value="Genomic_DNA"/>
</dbReference>
<keyword evidence="1" id="KW-0812">Transmembrane</keyword>